<comment type="caution">
    <text evidence="6">The sequence shown here is derived from an EMBL/GenBank/DDBJ whole genome shotgun (WGS) entry which is preliminary data.</text>
</comment>
<accession>A0A2M9FXV7</accession>
<feature type="domain" description="Aconitase A/isopropylmalate dehydratase small subunit swivel" evidence="5">
    <location>
        <begin position="523"/>
        <end position="582"/>
    </location>
</feature>
<evidence type="ECO:0000313" key="6">
    <source>
        <dbReference type="EMBL" id="PJK28298.1"/>
    </source>
</evidence>
<dbReference type="SUPFAM" id="SSF52016">
    <property type="entry name" value="LeuD/IlvD-like"/>
    <property type="match status" value="1"/>
</dbReference>
<dbReference type="InterPro" id="IPR000573">
    <property type="entry name" value="AconitaseA/IPMdHydase_ssu_swvl"/>
</dbReference>
<dbReference type="InterPro" id="IPR006250">
    <property type="entry name" value="Aconitase_put"/>
</dbReference>
<dbReference type="NCBIfam" id="TIGR01342">
    <property type="entry name" value="acon_putative"/>
    <property type="match status" value="1"/>
</dbReference>
<evidence type="ECO:0000256" key="1">
    <source>
        <dbReference type="ARBA" id="ARBA00022723"/>
    </source>
</evidence>
<dbReference type="InterPro" id="IPR036008">
    <property type="entry name" value="Aconitase_4Fe-4S_dom"/>
</dbReference>
<dbReference type="GO" id="GO:0003994">
    <property type="term" value="F:aconitate hydratase activity"/>
    <property type="evidence" value="ECO:0007669"/>
    <property type="project" value="TreeGrafter"/>
</dbReference>
<keyword evidence="3" id="KW-0411">Iron-sulfur</keyword>
<dbReference type="Gene3D" id="3.30.499.10">
    <property type="entry name" value="Aconitase, domain 3"/>
    <property type="match status" value="2"/>
</dbReference>
<feature type="domain" description="Aconitase/3-isopropylmalate dehydratase large subunit alpha/beta/alpha" evidence="4">
    <location>
        <begin position="22"/>
        <end position="407"/>
    </location>
</feature>
<protein>
    <submittedName>
        <fullName evidence="6">Aconitate hydratase</fullName>
    </submittedName>
</protein>
<reference evidence="6 7" key="1">
    <citation type="submission" date="2017-11" db="EMBL/GenBank/DDBJ databases">
        <title>Draft genome sequence of Rhizobiales bacterium SY3-13.</title>
        <authorList>
            <person name="Sun C."/>
        </authorList>
    </citation>
    <scope>NUCLEOTIDE SEQUENCE [LARGE SCALE GENOMIC DNA]</scope>
    <source>
        <strain evidence="6 7">SY3-13</strain>
    </source>
</reference>
<dbReference type="GO" id="GO:0051539">
    <property type="term" value="F:4 iron, 4 sulfur cluster binding"/>
    <property type="evidence" value="ECO:0007669"/>
    <property type="project" value="TreeGrafter"/>
</dbReference>
<dbReference type="PANTHER" id="PTHR43160:SF3">
    <property type="entry name" value="ACONITATE HYDRATASE, MITOCHONDRIAL"/>
    <property type="match status" value="1"/>
</dbReference>
<name>A0A2M9FXV7_9PROT</name>
<dbReference type="InterPro" id="IPR001030">
    <property type="entry name" value="Acoase/IPM_deHydtase_lsu_aba"/>
</dbReference>
<evidence type="ECO:0000313" key="7">
    <source>
        <dbReference type="Proteomes" id="UP000229498"/>
    </source>
</evidence>
<dbReference type="Proteomes" id="UP000229498">
    <property type="component" value="Unassembled WGS sequence"/>
</dbReference>
<dbReference type="PANTHER" id="PTHR43160">
    <property type="entry name" value="ACONITATE HYDRATASE B"/>
    <property type="match status" value="1"/>
</dbReference>
<evidence type="ECO:0000256" key="3">
    <source>
        <dbReference type="ARBA" id="ARBA00023014"/>
    </source>
</evidence>
<evidence type="ECO:0000259" key="5">
    <source>
        <dbReference type="Pfam" id="PF00694"/>
    </source>
</evidence>
<dbReference type="Gene3D" id="3.20.19.10">
    <property type="entry name" value="Aconitase, domain 4"/>
    <property type="match status" value="1"/>
</dbReference>
<dbReference type="SUPFAM" id="SSF53732">
    <property type="entry name" value="Aconitase iron-sulfur domain"/>
    <property type="match status" value="1"/>
</dbReference>
<proteinExistence type="predicted"/>
<organism evidence="6 7">
    <name type="scientific">Minwuia thermotolerans</name>
    <dbReference type="NCBI Taxonomy" id="2056226"/>
    <lineage>
        <taxon>Bacteria</taxon>
        <taxon>Pseudomonadati</taxon>
        <taxon>Pseudomonadota</taxon>
        <taxon>Alphaproteobacteria</taxon>
        <taxon>Minwuiales</taxon>
        <taxon>Minwuiaceae</taxon>
        <taxon>Minwuia</taxon>
    </lineage>
</organism>
<dbReference type="Pfam" id="PF00694">
    <property type="entry name" value="Aconitase_C"/>
    <property type="match status" value="1"/>
</dbReference>
<dbReference type="InterPro" id="IPR050926">
    <property type="entry name" value="Aconitase/IPM_isomerase"/>
</dbReference>
<dbReference type="InterPro" id="IPR015931">
    <property type="entry name" value="Acnase/IPM_dHydase_lsu_aba_1/3"/>
</dbReference>
<dbReference type="RefSeq" id="WP_109794745.1">
    <property type="nucleotide sequence ID" value="NZ_PHIG01000047.1"/>
</dbReference>
<dbReference type="OrthoDB" id="9764318at2"/>
<evidence type="ECO:0000256" key="2">
    <source>
        <dbReference type="ARBA" id="ARBA00023004"/>
    </source>
</evidence>
<dbReference type="GO" id="GO:0046872">
    <property type="term" value="F:metal ion binding"/>
    <property type="evidence" value="ECO:0007669"/>
    <property type="project" value="UniProtKB-KW"/>
</dbReference>
<dbReference type="GO" id="GO:0005829">
    <property type="term" value="C:cytosol"/>
    <property type="evidence" value="ECO:0007669"/>
    <property type="project" value="TreeGrafter"/>
</dbReference>
<keyword evidence="2" id="KW-0408">Iron</keyword>
<dbReference type="NCBIfam" id="NF005558">
    <property type="entry name" value="PRK07229.1"/>
    <property type="match status" value="1"/>
</dbReference>
<dbReference type="Pfam" id="PF00330">
    <property type="entry name" value="Aconitase"/>
    <property type="match status" value="1"/>
</dbReference>
<dbReference type="PRINTS" id="PR00415">
    <property type="entry name" value="ACONITASE"/>
</dbReference>
<keyword evidence="1" id="KW-0479">Metal-binding</keyword>
<gene>
    <name evidence="6" type="ORF">CVT23_18165</name>
</gene>
<keyword evidence="7" id="KW-1185">Reference proteome</keyword>
<dbReference type="GO" id="GO:0006099">
    <property type="term" value="P:tricarboxylic acid cycle"/>
    <property type="evidence" value="ECO:0007669"/>
    <property type="project" value="TreeGrafter"/>
</dbReference>
<dbReference type="AlphaFoldDB" id="A0A2M9FXV7"/>
<dbReference type="InterPro" id="IPR015928">
    <property type="entry name" value="Aconitase/3IPM_dehydase_swvl"/>
</dbReference>
<sequence>MAENLTRKLIAEHLLEGRMKPGEPIHLAIDQTLTQDATGTLVMLALEAMALERVKTEVSVQYVDHNLLQTDNRNPDDHLFLESACRRFGVWFSPPGNGVSHPLHTRYFCKPGRTLLGADSHTPAAGAMGMLAMGAGGIDVAMAMAGEPFVLDMPEVWGVRLIGELPDWVSAKDVILEMLRRHGVAGGRGRVIEYHGPGLEALGVMDRHVIANMGTELGATSSVFPADAAVRDYLALHGRDGDHTPWTADDGAGYDHHEKIDLSELEPLIAKPSSPGNVVPVRDVAGAEVYQAYFGSSANPGFRDFAVVAEMMRGRNRPAQVSLDINPASRDDLRDLAGDGHLSALLAAGARLHQAGCNGCIGMGQAPATGRNSLRTVPRNFPDRSGTPEDSVFLCSPETAAAAALTGRITDPRELDMAHPKIAPPRRPAFDWENFAAPPRPQSAEETELVKGPNIASIPDFEAMPDELDLQVLLKLGDDISTDEIMPAGTDILPYRSNIPKIAEFAFRVIDKGYAKRAAAAREERDGHVIVAGENYGQGSSREHAAIAPRALGLRAVAARSFARIHRQNLINYGVAPLLLDDEDDPGELDQDGRMTLSGLRGAVADADSITARTGRGAEIVLRLDLGAREREVLLAGGLVNWWRAG</sequence>
<evidence type="ECO:0000259" key="4">
    <source>
        <dbReference type="Pfam" id="PF00330"/>
    </source>
</evidence>
<dbReference type="EMBL" id="PHIG01000047">
    <property type="protein sequence ID" value="PJK28298.1"/>
    <property type="molecule type" value="Genomic_DNA"/>
</dbReference>